<protein>
    <submittedName>
        <fullName evidence="1">Uncharacterized protein</fullName>
    </submittedName>
</protein>
<name>A0A804RFJ7_MAIZE</name>
<reference evidence="1" key="2">
    <citation type="submission" date="2019-07" db="EMBL/GenBank/DDBJ databases">
        <authorList>
            <person name="Seetharam A."/>
            <person name="Woodhouse M."/>
            <person name="Cannon E."/>
        </authorList>
    </citation>
    <scope>NUCLEOTIDE SEQUENCE [LARGE SCALE GENOMIC DNA]</scope>
    <source>
        <strain evidence="1">cv. B73</strain>
    </source>
</reference>
<dbReference type="EnsemblPlants" id="Zm00001eb422080_T001">
    <property type="protein sequence ID" value="Zm00001eb422080_P001"/>
    <property type="gene ID" value="Zm00001eb422080"/>
</dbReference>
<dbReference type="InParanoid" id="A0A804RFJ7"/>
<dbReference type="Gramene" id="Zm00001eb422080_T001">
    <property type="protein sequence ID" value="Zm00001eb422080_P001"/>
    <property type="gene ID" value="Zm00001eb422080"/>
</dbReference>
<evidence type="ECO:0000313" key="1">
    <source>
        <dbReference type="EnsemblPlants" id="Zm00001eb422080_P001"/>
    </source>
</evidence>
<evidence type="ECO:0000313" key="2">
    <source>
        <dbReference type="Proteomes" id="UP000007305"/>
    </source>
</evidence>
<keyword evidence="2" id="KW-1185">Reference proteome</keyword>
<sequence>MFLVRLKEVSQPLNEEASIIKLWLARVANHLGHAEALGEHASVSDLPELFGPCSLVKHDSPSLILASLVVACTDVDSLVYEDTSANTVVSILDEMPSRVSSSKILRETDLTSNEVVVGAFEADSRQMRSTEQTIEVPSETFTLL</sequence>
<accession>A0A804RFJ7</accession>
<reference evidence="1" key="3">
    <citation type="submission" date="2021-05" db="UniProtKB">
        <authorList>
            <consortium name="EnsemblPlants"/>
        </authorList>
    </citation>
    <scope>IDENTIFICATION</scope>
    <source>
        <strain evidence="1">cv. B73</strain>
    </source>
</reference>
<proteinExistence type="predicted"/>
<dbReference type="AlphaFoldDB" id="A0A804RFJ7"/>
<dbReference type="Proteomes" id="UP000007305">
    <property type="component" value="Chromosome 10"/>
</dbReference>
<organism evidence="1 2">
    <name type="scientific">Zea mays</name>
    <name type="common">Maize</name>
    <dbReference type="NCBI Taxonomy" id="4577"/>
    <lineage>
        <taxon>Eukaryota</taxon>
        <taxon>Viridiplantae</taxon>
        <taxon>Streptophyta</taxon>
        <taxon>Embryophyta</taxon>
        <taxon>Tracheophyta</taxon>
        <taxon>Spermatophyta</taxon>
        <taxon>Magnoliopsida</taxon>
        <taxon>Liliopsida</taxon>
        <taxon>Poales</taxon>
        <taxon>Poaceae</taxon>
        <taxon>PACMAD clade</taxon>
        <taxon>Panicoideae</taxon>
        <taxon>Andropogonodae</taxon>
        <taxon>Andropogoneae</taxon>
        <taxon>Tripsacinae</taxon>
        <taxon>Zea</taxon>
    </lineage>
</organism>
<reference evidence="2" key="1">
    <citation type="journal article" date="2009" name="Science">
        <title>The B73 maize genome: complexity, diversity, and dynamics.</title>
        <authorList>
            <person name="Schnable P.S."/>
            <person name="Ware D."/>
            <person name="Fulton R.S."/>
            <person name="Stein J.C."/>
            <person name="Wei F."/>
            <person name="Pasternak S."/>
            <person name="Liang C."/>
            <person name="Zhang J."/>
            <person name="Fulton L."/>
            <person name="Graves T.A."/>
            <person name="Minx P."/>
            <person name="Reily A.D."/>
            <person name="Courtney L."/>
            <person name="Kruchowski S.S."/>
            <person name="Tomlinson C."/>
            <person name="Strong C."/>
            <person name="Delehaunty K."/>
            <person name="Fronick C."/>
            <person name="Courtney B."/>
            <person name="Rock S.M."/>
            <person name="Belter E."/>
            <person name="Du F."/>
            <person name="Kim K."/>
            <person name="Abbott R.M."/>
            <person name="Cotton M."/>
            <person name="Levy A."/>
            <person name="Marchetto P."/>
            <person name="Ochoa K."/>
            <person name="Jackson S.M."/>
            <person name="Gillam B."/>
            <person name="Chen W."/>
            <person name="Yan L."/>
            <person name="Higginbotham J."/>
            <person name="Cardenas M."/>
            <person name="Waligorski J."/>
            <person name="Applebaum E."/>
            <person name="Phelps L."/>
            <person name="Falcone J."/>
            <person name="Kanchi K."/>
            <person name="Thane T."/>
            <person name="Scimone A."/>
            <person name="Thane N."/>
            <person name="Henke J."/>
            <person name="Wang T."/>
            <person name="Ruppert J."/>
            <person name="Shah N."/>
            <person name="Rotter K."/>
            <person name="Hodges J."/>
            <person name="Ingenthron E."/>
            <person name="Cordes M."/>
            <person name="Kohlberg S."/>
            <person name="Sgro J."/>
            <person name="Delgado B."/>
            <person name="Mead K."/>
            <person name="Chinwalla A."/>
            <person name="Leonard S."/>
            <person name="Crouse K."/>
            <person name="Collura K."/>
            <person name="Kudrna D."/>
            <person name="Currie J."/>
            <person name="He R."/>
            <person name="Angelova A."/>
            <person name="Rajasekar S."/>
            <person name="Mueller T."/>
            <person name="Lomeli R."/>
            <person name="Scara G."/>
            <person name="Ko A."/>
            <person name="Delaney K."/>
            <person name="Wissotski M."/>
            <person name="Lopez G."/>
            <person name="Campos D."/>
            <person name="Braidotti M."/>
            <person name="Ashley E."/>
            <person name="Golser W."/>
            <person name="Kim H."/>
            <person name="Lee S."/>
            <person name="Lin J."/>
            <person name="Dujmic Z."/>
            <person name="Kim W."/>
            <person name="Talag J."/>
            <person name="Zuccolo A."/>
            <person name="Fan C."/>
            <person name="Sebastian A."/>
            <person name="Kramer M."/>
            <person name="Spiegel L."/>
            <person name="Nascimento L."/>
            <person name="Zutavern T."/>
            <person name="Miller B."/>
            <person name="Ambroise C."/>
            <person name="Muller S."/>
            <person name="Spooner W."/>
            <person name="Narechania A."/>
            <person name="Ren L."/>
            <person name="Wei S."/>
            <person name="Kumari S."/>
            <person name="Faga B."/>
            <person name="Levy M.J."/>
            <person name="McMahan L."/>
            <person name="Van Buren P."/>
            <person name="Vaughn M.W."/>
            <person name="Ying K."/>
            <person name="Yeh C.-T."/>
            <person name="Emrich S.J."/>
            <person name="Jia Y."/>
            <person name="Kalyanaraman A."/>
            <person name="Hsia A.-P."/>
            <person name="Barbazuk W.B."/>
            <person name="Baucom R.S."/>
            <person name="Brutnell T.P."/>
            <person name="Carpita N.C."/>
            <person name="Chaparro C."/>
            <person name="Chia J.-M."/>
            <person name="Deragon J.-M."/>
            <person name="Estill J.C."/>
            <person name="Fu Y."/>
            <person name="Jeddeloh J.A."/>
            <person name="Han Y."/>
            <person name="Lee H."/>
            <person name="Li P."/>
            <person name="Lisch D.R."/>
            <person name="Liu S."/>
            <person name="Liu Z."/>
            <person name="Nagel D.H."/>
            <person name="McCann M.C."/>
            <person name="SanMiguel P."/>
            <person name="Myers A.M."/>
            <person name="Nettleton D."/>
            <person name="Nguyen J."/>
            <person name="Penning B.W."/>
            <person name="Ponnala L."/>
            <person name="Schneider K.L."/>
            <person name="Schwartz D.C."/>
            <person name="Sharma A."/>
            <person name="Soderlund C."/>
            <person name="Springer N.M."/>
            <person name="Sun Q."/>
            <person name="Wang H."/>
            <person name="Waterman M."/>
            <person name="Westerman R."/>
            <person name="Wolfgruber T.K."/>
            <person name="Yang L."/>
            <person name="Yu Y."/>
            <person name="Zhang L."/>
            <person name="Zhou S."/>
            <person name="Zhu Q."/>
            <person name="Bennetzen J.L."/>
            <person name="Dawe R.K."/>
            <person name="Jiang J."/>
            <person name="Jiang N."/>
            <person name="Presting G.G."/>
            <person name="Wessler S.R."/>
            <person name="Aluru S."/>
            <person name="Martienssen R.A."/>
            <person name="Clifton S.W."/>
            <person name="McCombie W.R."/>
            <person name="Wing R.A."/>
            <person name="Wilson R.K."/>
        </authorList>
    </citation>
    <scope>NUCLEOTIDE SEQUENCE [LARGE SCALE GENOMIC DNA]</scope>
    <source>
        <strain evidence="2">cv. B73</strain>
    </source>
</reference>